<dbReference type="SUPFAM" id="SSF53067">
    <property type="entry name" value="Actin-like ATPase domain"/>
    <property type="match status" value="1"/>
</dbReference>
<comment type="similarity">
    <text evidence="1">Belongs to the ROK (NagC/XylR) family.</text>
</comment>
<dbReference type="Pfam" id="PF00480">
    <property type="entry name" value="ROK"/>
    <property type="match status" value="1"/>
</dbReference>
<evidence type="ECO:0000256" key="2">
    <source>
        <dbReference type="SAM" id="MobiDB-lite"/>
    </source>
</evidence>
<comment type="caution">
    <text evidence="3">The sequence shown here is derived from an EMBL/GenBank/DDBJ whole genome shotgun (WGS) entry which is preliminary data.</text>
</comment>
<dbReference type="InterPro" id="IPR043129">
    <property type="entry name" value="ATPase_NBD"/>
</dbReference>
<proteinExistence type="inferred from homology"/>
<gene>
    <name evidence="3" type="ORF">GCM10007418_04310</name>
</gene>
<evidence type="ECO:0000256" key="1">
    <source>
        <dbReference type="ARBA" id="ARBA00006479"/>
    </source>
</evidence>
<dbReference type="Gene3D" id="3.30.420.40">
    <property type="match status" value="2"/>
</dbReference>
<name>A0ABQ1P090_9GAMM</name>
<feature type="region of interest" description="Disordered" evidence="2">
    <location>
        <begin position="1"/>
        <end position="21"/>
    </location>
</feature>
<accession>A0ABQ1P090</accession>
<evidence type="ECO:0000313" key="4">
    <source>
        <dbReference type="Proteomes" id="UP000638188"/>
    </source>
</evidence>
<dbReference type="Proteomes" id="UP000638188">
    <property type="component" value="Unassembled WGS sequence"/>
</dbReference>
<keyword evidence="4" id="KW-1185">Reference proteome</keyword>
<sequence>MSEKSTEREYTERAQESDHEELSMTTGILAVDIGGLSIKAAVLDIKGHMLTERLRIVTPHPCPPDLLLDLVTSLTRDMPAFNRISVGFPGVVRQGRVLTAANLQSDEWIDFELAKQLSVRLGNYPTRVINDADMIGFALIDGVGLEIVVTLGTGFGTAIFRDGDLMPHMELAHHPIAEGRTYDQYLGDAELKKIGSKTWNERLALALALLNTLFHPDQILLGGGNARYVSTSLPANTRIVSEARGISGGAALWREYPPLPDLSHN</sequence>
<dbReference type="PANTHER" id="PTHR18964">
    <property type="entry name" value="ROK (REPRESSOR, ORF, KINASE) FAMILY"/>
    <property type="match status" value="1"/>
</dbReference>
<dbReference type="InterPro" id="IPR000600">
    <property type="entry name" value="ROK"/>
</dbReference>
<dbReference type="PANTHER" id="PTHR18964:SF149">
    <property type="entry name" value="BIFUNCTIONAL UDP-N-ACETYLGLUCOSAMINE 2-EPIMERASE_N-ACETYLMANNOSAMINE KINASE"/>
    <property type="match status" value="1"/>
</dbReference>
<reference evidence="4" key="1">
    <citation type="journal article" date="2019" name="Int. J. Syst. Evol. Microbiol.">
        <title>The Global Catalogue of Microorganisms (GCM) 10K type strain sequencing project: providing services to taxonomists for standard genome sequencing and annotation.</title>
        <authorList>
            <consortium name="The Broad Institute Genomics Platform"/>
            <consortium name="The Broad Institute Genome Sequencing Center for Infectious Disease"/>
            <person name="Wu L."/>
            <person name="Ma J."/>
        </authorList>
    </citation>
    <scope>NUCLEOTIDE SEQUENCE [LARGE SCALE GENOMIC DNA]</scope>
    <source>
        <strain evidence="4">CGMCC 1.12482</strain>
    </source>
</reference>
<dbReference type="EMBL" id="BMFF01000001">
    <property type="protein sequence ID" value="GGC87692.1"/>
    <property type="molecule type" value="Genomic_DNA"/>
</dbReference>
<organism evidence="3 4">
    <name type="scientific">Halopseudomonas salina</name>
    <dbReference type="NCBI Taxonomy" id="1323744"/>
    <lineage>
        <taxon>Bacteria</taxon>
        <taxon>Pseudomonadati</taxon>
        <taxon>Pseudomonadota</taxon>
        <taxon>Gammaproteobacteria</taxon>
        <taxon>Pseudomonadales</taxon>
        <taxon>Pseudomonadaceae</taxon>
        <taxon>Halopseudomonas</taxon>
    </lineage>
</organism>
<evidence type="ECO:0000313" key="3">
    <source>
        <dbReference type="EMBL" id="GGC87692.1"/>
    </source>
</evidence>
<protein>
    <submittedName>
        <fullName evidence="3">Polyphosphate glucokinase</fullName>
    </submittedName>
</protein>